<evidence type="ECO:0000259" key="15">
    <source>
        <dbReference type="PROSITE" id="PS51755"/>
    </source>
</evidence>
<evidence type="ECO:0000256" key="12">
    <source>
        <dbReference type="PROSITE-ProRule" id="PRU00169"/>
    </source>
</evidence>
<feature type="domain" description="Response regulatory" evidence="14">
    <location>
        <begin position="3"/>
        <end position="116"/>
    </location>
</feature>
<dbReference type="PROSITE" id="PS51755">
    <property type="entry name" value="OMPR_PHOB"/>
    <property type="match status" value="1"/>
</dbReference>
<keyword evidence="4" id="KW-0902">Two-component regulatory system</keyword>
<dbReference type="SMART" id="SM00448">
    <property type="entry name" value="REC"/>
    <property type="match status" value="1"/>
</dbReference>
<keyword evidence="2" id="KW-0963">Cytoplasm</keyword>
<comment type="caution">
    <text evidence="16">The sequence shown here is derived from an EMBL/GenBank/DDBJ whole genome shotgun (WGS) entry which is preliminary data.</text>
</comment>
<dbReference type="SMART" id="SM00862">
    <property type="entry name" value="Trans_reg_C"/>
    <property type="match status" value="1"/>
</dbReference>
<organism evidence="16 18">
    <name type="scientific">Kurthia zopfii</name>
    <dbReference type="NCBI Taxonomy" id="1650"/>
    <lineage>
        <taxon>Bacteria</taxon>
        <taxon>Bacillati</taxon>
        <taxon>Bacillota</taxon>
        <taxon>Bacilli</taxon>
        <taxon>Bacillales</taxon>
        <taxon>Caryophanaceae</taxon>
        <taxon>Kurthia</taxon>
    </lineage>
</organism>
<dbReference type="InterPro" id="IPR036388">
    <property type="entry name" value="WH-like_DNA-bd_sf"/>
</dbReference>
<dbReference type="Pfam" id="PF00486">
    <property type="entry name" value="Trans_reg_C"/>
    <property type="match status" value="1"/>
</dbReference>
<keyword evidence="6" id="KW-0843">Virulence</keyword>
<evidence type="ECO:0000256" key="9">
    <source>
        <dbReference type="ARBA" id="ARBA00023163"/>
    </source>
</evidence>
<dbReference type="InterPro" id="IPR001867">
    <property type="entry name" value="OmpR/PhoB-type_DNA-bd"/>
</dbReference>
<evidence type="ECO:0000256" key="13">
    <source>
        <dbReference type="PROSITE-ProRule" id="PRU01091"/>
    </source>
</evidence>
<keyword evidence="5" id="KW-0805">Transcription regulation</keyword>
<accession>A0A2U3AA17</accession>
<evidence type="ECO:0000256" key="1">
    <source>
        <dbReference type="ARBA" id="ARBA00004496"/>
    </source>
</evidence>
<evidence type="ECO:0000313" key="18">
    <source>
        <dbReference type="Proteomes" id="UP000254330"/>
    </source>
</evidence>
<dbReference type="PROSITE" id="PS50110">
    <property type="entry name" value="RESPONSE_REGULATORY"/>
    <property type="match status" value="1"/>
</dbReference>
<evidence type="ECO:0000256" key="2">
    <source>
        <dbReference type="ARBA" id="ARBA00022490"/>
    </source>
</evidence>
<feature type="domain" description="OmpR/PhoB-type" evidence="15">
    <location>
        <begin position="124"/>
        <end position="222"/>
    </location>
</feature>
<evidence type="ECO:0000256" key="3">
    <source>
        <dbReference type="ARBA" id="ARBA00022553"/>
    </source>
</evidence>
<evidence type="ECO:0000256" key="8">
    <source>
        <dbReference type="ARBA" id="ARBA00023159"/>
    </source>
</evidence>
<dbReference type="InterPro" id="IPR001789">
    <property type="entry name" value="Sig_transdc_resp-reg_receiver"/>
</dbReference>
<sequence>MPTILVVDDDSRIVDLVQTHLNSQGYATVTASDGMDALEKLKKSSCDLAVIDVMMPFMDGFQLTKEIRKKYDLPILLLTAKDQIADKEAGYEAGTDDYLVKPFEPKELLFRIKALLRRYEIDDEPVLRIGNIIVNTKTFEVTVDQRSLFLPPKEFDLLVYLIQHKKQILSRDQLIEQVWGMDFEGDERTIDVHIKRLREHFKSLAPQVHIKTIRGIGYMMEEIE</sequence>
<reference evidence="17 19" key="2">
    <citation type="submission" date="2019-03" db="EMBL/GenBank/DDBJ databases">
        <title>Genomic Encyclopedia of Type Strains, Phase IV (KMG-IV): sequencing the most valuable type-strain genomes for metagenomic binning, comparative biology and taxonomic classification.</title>
        <authorList>
            <person name="Goeker M."/>
        </authorList>
    </citation>
    <scope>NUCLEOTIDE SEQUENCE [LARGE SCALE GENOMIC DNA]</scope>
    <source>
        <strain evidence="17 19">DSM 20580</strain>
    </source>
</reference>
<feature type="modified residue" description="4-aspartylphosphate" evidence="12">
    <location>
        <position position="52"/>
    </location>
</feature>
<dbReference type="EMBL" id="SNZG01000039">
    <property type="protein sequence ID" value="TDR34382.1"/>
    <property type="molecule type" value="Genomic_DNA"/>
</dbReference>
<dbReference type="PANTHER" id="PTHR48111:SF49">
    <property type="entry name" value="HEME RESPONSE REGULATOR HSSR"/>
    <property type="match status" value="1"/>
</dbReference>
<dbReference type="AlphaFoldDB" id="A0A2U3AA17"/>
<comment type="subcellular location">
    <subcellularLocation>
        <location evidence="1">Cytoplasm</location>
    </subcellularLocation>
</comment>
<gene>
    <name evidence="16" type="primary">hssR</name>
    <name evidence="17" type="ORF">DFR61_13917</name>
    <name evidence="16" type="ORF">NCTC10597_02778</name>
</gene>
<keyword evidence="3 12" id="KW-0597">Phosphoprotein</keyword>
<dbReference type="FunFam" id="1.10.10.10:FF:000018">
    <property type="entry name" value="DNA-binding response regulator ResD"/>
    <property type="match status" value="1"/>
</dbReference>
<comment type="function">
    <text evidence="10">Member of the two-component regulatory system HssS/HssR involved in intracellular heme homeostasis and tempering of staphylococcal virulence. Phosphorylated HssR binds to a direct repeat sequence within hrtAB promoter and activates the expression of hrtAB, an efflux pump, in response to extracellular heme, hemin, hemoglobin or blood.</text>
</comment>
<dbReference type="InterPro" id="IPR011006">
    <property type="entry name" value="CheY-like_superfamily"/>
</dbReference>
<dbReference type="GO" id="GO:0005829">
    <property type="term" value="C:cytosol"/>
    <property type="evidence" value="ECO:0007669"/>
    <property type="project" value="TreeGrafter"/>
</dbReference>
<dbReference type="PANTHER" id="PTHR48111">
    <property type="entry name" value="REGULATOR OF RPOS"/>
    <property type="match status" value="1"/>
</dbReference>
<evidence type="ECO:0000256" key="11">
    <source>
        <dbReference type="ARBA" id="ARBA00039976"/>
    </source>
</evidence>
<name>A0A2U3AA17_9BACL</name>
<dbReference type="GO" id="GO:0032993">
    <property type="term" value="C:protein-DNA complex"/>
    <property type="evidence" value="ECO:0007669"/>
    <property type="project" value="TreeGrafter"/>
</dbReference>
<reference evidence="16 18" key="1">
    <citation type="submission" date="2018-06" db="EMBL/GenBank/DDBJ databases">
        <authorList>
            <consortium name="Pathogen Informatics"/>
            <person name="Doyle S."/>
        </authorList>
    </citation>
    <scope>NUCLEOTIDE SEQUENCE [LARGE SCALE GENOMIC DNA]</scope>
    <source>
        <strain evidence="16 18">NCTC10597</strain>
    </source>
</reference>
<evidence type="ECO:0000313" key="16">
    <source>
        <dbReference type="EMBL" id="STX10984.1"/>
    </source>
</evidence>
<dbReference type="OrthoDB" id="9790442at2"/>
<dbReference type="GO" id="GO:0006355">
    <property type="term" value="P:regulation of DNA-templated transcription"/>
    <property type="evidence" value="ECO:0007669"/>
    <property type="project" value="InterPro"/>
</dbReference>
<proteinExistence type="predicted"/>
<evidence type="ECO:0000313" key="19">
    <source>
        <dbReference type="Proteomes" id="UP000294641"/>
    </source>
</evidence>
<dbReference type="InterPro" id="IPR039420">
    <property type="entry name" value="WalR-like"/>
</dbReference>
<evidence type="ECO:0000259" key="14">
    <source>
        <dbReference type="PROSITE" id="PS50110"/>
    </source>
</evidence>
<dbReference type="Proteomes" id="UP000254330">
    <property type="component" value="Unassembled WGS sequence"/>
</dbReference>
<dbReference type="Pfam" id="PF00072">
    <property type="entry name" value="Response_reg"/>
    <property type="match status" value="1"/>
</dbReference>
<evidence type="ECO:0000256" key="5">
    <source>
        <dbReference type="ARBA" id="ARBA00023015"/>
    </source>
</evidence>
<dbReference type="GO" id="GO:0000976">
    <property type="term" value="F:transcription cis-regulatory region binding"/>
    <property type="evidence" value="ECO:0007669"/>
    <property type="project" value="TreeGrafter"/>
</dbReference>
<dbReference type="SUPFAM" id="SSF52172">
    <property type="entry name" value="CheY-like"/>
    <property type="match status" value="1"/>
</dbReference>
<keyword evidence="9" id="KW-0804">Transcription</keyword>
<dbReference type="RefSeq" id="WP_109350608.1">
    <property type="nucleotide sequence ID" value="NZ_BJUE01000045.1"/>
</dbReference>
<dbReference type="CDD" id="cd17574">
    <property type="entry name" value="REC_OmpR"/>
    <property type="match status" value="1"/>
</dbReference>
<evidence type="ECO:0000256" key="10">
    <source>
        <dbReference type="ARBA" id="ARBA00037471"/>
    </source>
</evidence>
<dbReference type="GO" id="GO:0000156">
    <property type="term" value="F:phosphorelay response regulator activity"/>
    <property type="evidence" value="ECO:0007669"/>
    <property type="project" value="TreeGrafter"/>
</dbReference>
<protein>
    <recommendedName>
        <fullName evidence="11">Heme response regulator HssR</fullName>
    </recommendedName>
</protein>
<dbReference type="Proteomes" id="UP000294641">
    <property type="component" value="Unassembled WGS sequence"/>
</dbReference>
<dbReference type="Gene3D" id="6.10.250.690">
    <property type="match status" value="1"/>
</dbReference>
<evidence type="ECO:0000256" key="6">
    <source>
        <dbReference type="ARBA" id="ARBA00023026"/>
    </source>
</evidence>
<keyword evidence="19" id="KW-1185">Reference proteome</keyword>
<evidence type="ECO:0000313" key="17">
    <source>
        <dbReference type="EMBL" id="TDR34382.1"/>
    </source>
</evidence>
<dbReference type="Gene3D" id="1.10.10.10">
    <property type="entry name" value="Winged helix-like DNA-binding domain superfamily/Winged helix DNA-binding domain"/>
    <property type="match status" value="1"/>
</dbReference>
<dbReference type="CDD" id="cd00383">
    <property type="entry name" value="trans_reg_C"/>
    <property type="match status" value="1"/>
</dbReference>
<keyword evidence="8" id="KW-0010">Activator</keyword>
<dbReference type="EMBL" id="UGNP01000001">
    <property type="protein sequence ID" value="STX10984.1"/>
    <property type="molecule type" value="Genomic_DNA"/>
</dbReference>
<keyword evidence="7 13" id="KW-0238">DNA-binding</keyword>
<dbReference type="FunFam" id="3.40.50.2300:FF:000001">
    <property type="entry name" value="DNA-binding response regulator PhoB"/>
    <property type="match status" value="1"/>
</dbReference>
<dbReference type="Gene3D" id="3.40.50.2300">
    <property type="match status" value="1"/>
</dbReference>
<evidence type="ECO:0000256" key="4">
    <source>
        <dbReference type="ARBA" id="ARBA00023012"/>
    </source>
</evidence>
<evidence type="ECO:0000256" key="7">
    <source>
        <dbReference type="ARBA" id="ARBA00023125"/>
    </source>
</evidence>
<feature type="DNA-binding region" description="OmpR/PhoB-type" evidence="13">
    <location>
        <begin position="124"/>
        <end position="222"/>
    </location>
</feature>